<evidence type="ECO:0000313" key="1">
    <source>
        <dbReference type="EMBL" id="EYD70473.1"/>
    </source>
</evidence>
<sequence length="121" mass="13205">MTREQFDALCATRPGATRSGPGELDSWKVGGKMFACWGDYAHRDTNTATVVVATPDRETAEMLVEAGAAHWPPYFRGAWVGLTLDGLDVDEARHRIAVSYARVRAGLTKKAQSDLPPLEES</sequence>
<dbReference type="EMBL" id="APGJ01000009">
    <property type="protein sequence ID" value="EYD70473.1"/>
    <property type="molecule type" value="Genomic_DNA"/>
</dbReference>
<gene>
    <name evidence="1" type="ORF">Lokhon_00055</name>
</gene>
<dbReference type="SUPFAM" id="SSF142906">
    <property type="entry name" value="YjbR-like"/>
    <property type="match status" value="1"/>
</dbReference>
<organism evidence="1 2">
    <name type="scientific">Limimaricola hongkongensis DSM 17492</name>
    <dbReference type="NCBI Taxonomy" id="1122180"/>
    <lineage>
        <taxon>Bacteria</taxon>
        <taxon>Pseudomonadati</taxon>
        <taxon>Pseudomonadota</taxon>
        <taxon>Alphaproteobacteria</taxon>
        <taxon>Rhodobacterales</taxon>
        <taxon>Paracoccaceae</taxon>
        <taxon>Limimaricola</taxon>
    </lineage>
</organism>
<accession>A0A017H8J0</accession>
<dbReference type="Gene3D" id="3.90.1150.30">
    <property type="match status" value="1"/>
</dbReference>
<name>A0A017H8J0_9RHOB</name>
<dbReference type="Proteomes" id="UP000025047">
    <property type="component" value="Plasmid pLokhon01"/>
</dbReference>
<dbReference type="InterPro" id="IPR038056">
    <property type="entry name" value="YjbR-like_sf"/>
</dbReference>
<keyword evidence="2" id="KW-1185">Reference proteome</keyword>
<geneLocation type="plasmid" evidence="1 2">
    <name>pLokhon01</name>
</geneLocation>
<dbReference type="RefSeq" id="WP_017929821.1">
    <property type="nucleotide sequence ID" value="NZ_CM002675.1"/>
</dbReference>
<protein>
    <submittedName>
        <fullName evidence="1">Uncharacterized protein in bacteria</fullName>
    </submittedName>
</protein>
<evidence type="ECO:0000313" key="2">
    <source>
        <dbReference type="Proteomes" id="UP000025047"/>
    </source>
</evidence>
<dbReference type="OrthoDB" id="9804614at2"/>
<dbReference type="Pfam" id="PF04237">
    <property type="entry name" value="YjbR"/>
    <property type="match status" value="1"/>
</dbReference>
<dbReference type="PATRIC" id="fig|1122180.6.peg.56"/>
<keyword evidence="1" id="KW-0614">Plasmid</keyword>
<dbReference type="InterPro" id="IPR058532">
    <property type="entry name" value="YjbR/MT2646/Rv2570-like"/>
</dbReference>
<reference evidence="1 2" key="1">
    <citation type="submission" date="2013-03" db="EMBL/GenBank/DDBJ databases">
        <authorList>
            <person name="Fiebig A."/>
            <person name="Goeker M."/>
            <person name="Klenk H.-P.P."/>
        </authorList>
    </citation>
    <scope>NUCLEOTIDE SEQUENCE [LARGE SCALE GENOMIC DNA]</scope>
    <source>
        <strain evidence="1 2">DSM 17492</strain>
        <plasmid evidence="1 2">pLokhon01</plasmid>
    </source>
</reference>
<dbReference type="HOGENOM" id="CLU_105851_4_2_5"/>
<dbReference type="AlphaFoldDB" id="A0A017H8J0"/>
<proteinExistence type="predicted"/>
<comment type="caution">
    <text evidence="1">The sequence shown here is derived from an EMBL/GenBank/DDBJ whole genome shotgun (WGS) entry which is preliminary data.</text>
</comment>